<dbReference type="Pfam" id="PF02770">
    <property type="entry name" value="Acyl-CoA_dh_M"/>
    <property type="match status" value="1"/>
</dbReference>
<reference evidence="10" key="1">
    <citation type="submission" date="2020-10" db="EMBL/GenBank/DDBJ databases">
        <title>Microbiome of the Black Sea water column analyzed by genome centric metagenomics.</title>
        <authorList>
            <person name="Cabello-Yeves P.J."/>
            <person name="Callieri C."/>
            <person name="Picazo A."/>
            <person name="Mehrshad M."/>
            <person name="Haro-Moreno J.M."/>
            <person name="Roda-Garcia J."/>
            <person name="Dzembekova N."/>
            <person name="Slabakova V."/>
            <person name="Slabakova N."/>
            <person name="Moncheva S."/>
            <person name="Rodriguez-Valera F."/>
        </authorList>
    </citation>
    <scope>NUCLEOTIDE SEQUENCE</scope>
    <source>
        <strain evidence="10">BS307-5m-G5</strain>
    </source>
</reference>
<dbReference type="Proteomes" id="UP000785783">
    <property type="component" value="Unassembled WGS sequence"/>
</dbReference>
<dbReference type="InterPro" id="IPR009100">
    <property type="entry name" value="AcylCoA_DH/oxidase_NM_dom_sf"/>
</dbReference>
<dbReference type="InterPro" id="IPR052161">
    <property type="entry name" value="Mycobact_Acyl-CoA_DH"/>
</dbReference>
<evidence type="ECO:0000313" key="11">
    <source>
        <dbReference type="Proteomes" id="UP000785783"/>
    </source>
</evidence>
<dbReference type="Gene3D" id="1.10.540.10">
    <property type="entry name" value="Acyl-CoA dehydrogenase/oxidase, N-terminal domain"/>
    <property type="match status" value="1"/>
</dbReference>
<protein>
    <submittedName>
        <fullName evidence="10">Acyl-CoA dehydrogenase family protein</fullName>
    </submittedName>
</protein>
<dbReference type="InterPro" id="IPR006091">
    <property type="entry name" value="Acyl-CoA_Oxase/DH_mid-dom"/>
</dbReference>
<evidence type="ECO:0000256" key="3">
    <source>
        <dbReference type="ARBA" id="ARBA00022630"/>
    </source>
</evidence>
<keyword evidence="5 6" id="KW-0560">Oxidoreductase</keyword>
<dbReference type="InterPro" id="IPR037069">
    <property type="entry name" value="AcylCoA_DH/ox_N_sf"/>
</dbReference>
<evidence type="ECO:0000259" key="8">
    <source>
        <dbReference type="Pfam" id="PF02770"/>
    </source>
</evidence>
<keyword evidence="4 6" id="KW-0274">FAD</keyword>
<dbReference type="EMBL" id="JADHOK010000031">
    <property type="protein sequence ID" value="MBL6761724.1"/>
    <property type="molecule type" value="Genomic_DNA"/>
</dbReference>
<name>A0A937HGG4_9PROT</name>
<comment type="similarity">
    <text evidence="2 6">Belongs to the acyl-CoA dehydrogenase family.</text>
</comment>
<feature type="domain" description="Acyl-CoA oxidase/dehydrogenase middle" evidence="8">
    <location>
        <begin position="131"/>
        <end position="225"/>
    </location>
</feature>
<dbReference type="Gene3D" id="2.40.110.10">
    <property type="entry name" value="Butyryl-CoA Dehydrogenase, subunit A, domain 2"/>
    <property type="match status" value="1"/>
</dbReference>
<dbReference type="FunFam" id="2.40.110.10:FF:000011">
    <property type="entry name" value="Acyl-CoA dehydrogenase FadE34"/>
    <property type="match status" value="1"/>
</dbReference>
<dbReference type="InterPro" id="IPR046373">
    <property type="entry name" value="Acyl-CoA_Oxase/DH_mid-dom_sf"/>
</dbReference>
<accession>A0A937HGG4</accession>
<evidence type="ECO:0000256" key="4">
    <source>
        <dbReference type="ARBA" id="ARBA00022827"/>
    </source>
</evidence>
<comment type="caution">
    <text evidence="10">The sequence shown here is derived from an EMBL/GenBank/DDBJ whole genome shotgun (WGS) entry which is preliminary data.</text>
</comment>
<dbReference type="Pfam" id="PF02771">
    <property type="entry name" value="Acyl-CoA_dh_N"/>
    <property type="match status" value="1"/>
</dbReference>
<evidence type="ECO:0000259" key="9">
    <source>
        <dbReference type="Pfam" id="PF02771"/>
    </source>
</evidence>
<evidence type="ECO:0000313" key="10">
    <source>
        <dbReference type="EMBL" id="MBL6761724.1"/>
    </source>
</evidence>
<sequence length="413" mass="45320">MDFNDTPEEAKFRAEVREWLSANAKPKDPSKVKAGVSTKSEAERLERAKEWQAKKAAAGYAAITWPTEYGGLGGTPIQSVIYSQEESKFDVPGGFFEIGLGMCIPTMMKWATKEQCDRYVKPALYGEEIWCQLFSEPAAGSDVAGLRTKCEKDGDEWVINGQKVWTSGAHFCDYGIIVTRSDPTVPKHKGLTFFFLDMKTPGIEIRPIKQISGGSGFNEVFFNDVRVPDAQRLGDVGEGWKVSLTTLMNERLAIGQGSGVDYEELLKLARETELENGPAIKDSNVREKLADWYVQSQGLKYTKFRTLTALSKGQVPGPESSIGKIVSGPKMQDLASFAMDIQGQGGVMHDVEESPMAGAFQNQWIGAAGYRIAGGTDEILRNIVSEQVLGLPQDIRVDKNVPFNELPGAGSKK</sequence>
<gene>
    <name evidence="10" type="ORF">ISQ19_03400</name>
</gene>
<evidence type="ECO:0000256" key="5">
    <source>
        <dbReference type="ARBA" id="ARBA00023002"/>
    </source>
</evidence>
<dbReference type="SUPFAM" id="SSF47203">
    <property type="entry name" value="Acyl-CoA dehydrogenase C-terminal domain-like"/>
    <property type="match status" value="1"/>
</dbReference>
<dbReference type="GO" id="GO:0005886">
    <property type="term" value="C:plasma membrane"/>
    <property type="evidence" value="ECO:0007669"/>
    <property type="project" value="TreeGrafter"/>
</dbReference>
<evidence type="ECO:0000256" key="1">
    <source>
        <dbReference type="ARBA" id="ARBA00001974"/>
    </source>
</evidence>
<dbReference type="GO" id="GO:0050660">
    <property type="term" value="F:flavin adenine dinucleotide binding"/>
    <property type="evidence" value="ECO:0007669"/>
    <property type="project" value="InterPro"/>
</dbReference>
<dbReference type="AlphaFoldDB" id="A0A937HGG4"/>
<comment type="cofactor">
    <cofactor evidence="1 6">
        <name>FAD</name>
        <dbReference type="ChEBI" id="CHEBI:57692"/>
    </cofactor>
</comment>
<dbReference type="SUPFAM" id="SSF56645">
    <property type="entry name" value="Acyl-CoA dehydrogenase NM domain-like"/>
    <property type="match status" value="1"/>
</dbReference>
<dbReference type="PANTHER" id="PTHR43292">
    <property type="entry name" value="ACYL-COA DEHYDROGENASE"/>
    <property type="match status" value="1"/>
</dbReference>
<evidence type="ECO:0000256" key="2">
    <source>
        <dbReference type="ARBA" id="ARBA00009347"/>
    </source>
</evidence>
<dbReference type="Gene3D" id="1.20.140.10">
    <property type="entry name" value="Butyryl-CoA Dehydrogenase, subunit A, domain 3"/>
    <property type="match status" value="1"/>
</dbReference>
<evidence type="ECO:0000259" key="7">
    <source>
        <dbReference type="Pfam" id="PF00441"/>
    </source>
</evidence>
<organism evidence="10 11">
    <name type="scientific">PS1 clade bacterium</name>
    <dbReference type="NCBI Taxonomy" id="2175152"/>
    <lineage>
        <taxon>Bacteria</taxon>
        <taxon>Pseudomonadati</taxon>
        <taxon>Pseudomonadota</taxon>
        <taxon>Alphaproteobacteria</taxon>
        <taxon>PS1 clade</taxon>
    </lineage>
</organism>
<dbReference type="Pfam" id="PF00441">
    <property type="entry name" value="Acyl-CoA_dh_1"/>
    <property type="match status" value="1"/>
</dbReference>
<keyword evidence="3 6" id="KW-0285">Flavoprotein</keyword>
<proteinExistence type="inferred from homology"/>
<dbReference type="InterPro" id="IPR009075">
    <property type="entry name" value="AcylCo_DH/oxidase_C"/>
</dbReference>
<dbReference type="PANTHER" id="PTHR43292:SF4">
    <property type="entry name" value="ACYL-COA DEHYDROGENASE FADE34"/>
    <property type="match status" value="1"/>
</dbReference>
<feature type="domain" description="Acyl-CoA dehydrogenase/oxidase C-terminal" evidence="7">
    <location>
        <begin position="237"/>
        <end position="388"/>
    </location>
</feature>
<feature type="domain" description="Acyl-CoA dehydrogenase/oxidase N-terminal" evidence="9">
    <location>
        <begin position="6"/>
        <end position="127"/>
    </location>
</feature>
<dbReference type="InterPro" id="IPR013786">
    <property type="entry name" value="AcylCoA_DH/ox_N"/>
</dbReference>
<dbReference type="GO" id="GO:0016627">
    <property type="term" value="F:oxidoreductase activity, acting on the CH-CH group of donors"/>
    <property type="evidence" value="ECO:0007669"/>
    <property type="project" value="InterPro"/>
</dbReference>
<dbReference type="InterPro" id="IPR036250">
    <property type="entry name" value="AcylCo_DH-like_C"/>
</dbReference>
<evidence type="ECO:0000256" key="6">
    <source>
        <dbReference type="RuleBase" id="RU362125"/>
    </source>
</evidence>